<name>A0ABW2ZEV1_9SPHI</name>
<keyword evidence="1" id="KW-0732">Signal</keyword>
<dbReference type="InterPro" id="IPR006311">
    <property type="entry name" value="TAT_signal"/>
</dbReference>
<dbReference type="RefSeq" id="WP_377140485.1">
    <property type="nucleotide sequence ID" value="NZ_JBHTIA010000003.1"/>
</dbReference>
<evidence type="ECO:0000256" key="1">
    <source>
        <dbReference type="SAM" id="SignalP"/>
    </source>
</evidence>
<feature type="domain" description="NIPSNAP" evidence="2">
    <location>
        <begin position="160"/>
        <end position="265"/>
    </location>
</feature>
<dbReference type="InterPro" id="IPR012577">
    <property type="entry name" value="NIPSNAP"/>
</dbReference>
<organism evidence="3 4">
    <name type="scientific">Mucilaginibacter lutimaris</name>
    <dbReference type="NCBI Taxonomy" id="931629"/>
    <lineage>
        <taxon>Bacteria</taxon>
        <taxon>Pseudomonadati</taxon>
        <taxon>Bacteroidota</taxon>
        <taxon>Sphingobacteriia</taxon>
        <taxon>Sphingobacteriales</taxon>
        <taxon>Sphingobacteriaceae</taxon>
        <taxon>Mucilaginibacter</taxon>
    </lineage>
</organism>
<evidence type="ECO:0000313" key="4">
    <source>
        <dbReference type="Proteomes" id="UP001597073"/>
    </source>
</evidence>
<evidence type="ECO:0000313" key="3">
    <source>
        <dbReference type="EMBL" id="MFD0764668.1"/>
    </source>
</evidence>
<dbReference type="EMBL" id="JBHTIA010000003">
    <property type="protein sequence ID" value="MFD0764668.1"/>
    <property type="molecule type" value="Genomic_DNA"/>
</dbReference>
<dbReference type="PROSITE" id="PS51318">
    <property type="entry name" value="TAT"/>
    <property type="match status" value="1"/>
</dbReference>
<sequence length="267" mass="30793">MQRRSFVKGSLISGAAVAVAPVAAMAQTKPLKDKIPSLEHYELRVYTFKDDRQQKITEDFYRNVFVPLMKQQRYETVGVFTEFNPKVQTKLYVLIPFNTYVHAEGLYYFLENNKDYWTRGAAYLNAPASDPAFEHLETSMMKAFKHMPSKQLPAREQRIFELRQYKSASEAAGKKKIEMFNDKGEIDIFKRLGFKPVFFGETIIGNDRPNLTYMVTFKNMEDKAAHWKSFVDDAEWKKISAVPEYADALLVSKITSTMLVPTDYSGI</sequence>
<evidence type="ECO:0000259" key="2">
    <source>
        <dbReference type="Pfam" id="PF07978"/>
    </source>
</evidence>
<feature type="signal peptide" evidence="1">
    <location>
        <begin position="1"/>
        <end position="26"/>
    </location>
</feature>
<dbReference type="InterPro" id="IPR011008">
    <property type="entry name" value="Dimeric_a/b-barrel"/>
</dbReference>
<gene>
    <name evidence="3" type="ORF">ACFQZI_07365</name>
</gene>
<dbReference type="Gene3D" id="3.30.70.100">
    <property type="match status" value="2"/>
</dbReference>
<dbReference type="Proteomes" id="UP001597073">
    <property type="component" value="Unassembled WGS sequence"/>
</dbReference>
<reference evidence="4" key="1">
    <citation type="journal article" date="2019" name="Int. J. Syst. Evol. Microbiol.">
        <title>The Global Catalogue of Microorganisms (GCM) 10K type strain sequencing project: providing services to taxonomists for standard genome sequencing and annotation.</title>
        <authorList>
            <consortium name="The Broad Institute Genomics Platform"/>
            <consortium name="The Broad Institute Genome Sequencing Center for Infectious Disease"/>
            <person name="Wu L."/>
            <person name="Ma J."/>
        </authorList>
    </citation>
    <scope>NUCLEOTIDE SEQUENCE [LARGE SCALE GENOMIC DNA]</scope>
    <source>
        <strain evidence="4">CCUG 60742</strain>
    </source>
</reference>
<dbReference type="SUPFAM" id="SSF54909">
    <property type="entry name" value="Dimeric alpha+beta barrel"/>
    <property type="match status" value="1"/>
</dbReference>
<comment type="caution">
    <text evidence="3">The sequence shown here is derived from an EMBL/GenBank/DDBJ whole genome shotgun (WGS) entry which is preliminary data.</text>
</comment>
<accession>A0ABW2ZEV1</accession>
<keyword evidence="4" id="KW-1185">Reference proteome</keyword>
<protein>
    <submittedName>
        <fullName evidence="3">NIPSNAP family protein</fullName>
    </submittedName>
</protein>
<proteinExistence type="predicted"/>
<dbReference type="Pfam" id="PF07978">
    <property type="entry name" value="NIPSNAP"/>
    <property type="match status" value="1"/>
</dbReference>
<feature type="chain" id="PRO_5047108314" evidence="1">
    <location>
        <begin position="27"/>
        <end position="267"/>
    </location>
</feature>